<feature type="active site" evidence="6">
    <location>
        <position position="403"/>
    </location>
</feature>
<keyword evidence="3 5" id="KW-0949">S-adenosyl-L-methionine</keyword>
<evidence type="ECO:0000259" key="7">
    <source>
        <dbReference type="PROSITE" id="PS50926"/>
    </source>
</evidence>
<evidence type="ECO:0000256" key="6">
    <source>
        <dbReference type="PROSITE-ProRule" id="PRU10015"/>
    </source>
</evidence>
<feature type="binding site" evidence="5">
    <location>
        <position position="307"/>
    </location>
    <ligand>
        <name>S-adenosyl-L-methionine</name>
        <dbReference type="ChEBI" id="CHEBI:59789"/>
    </ligand>
</feature>
<evidence type="ECO:0000313" key="8">
    <source>
        <dbReference type="EMBL" id="MFC3912749.1"/>
    </source>
</evidence>
<protein>
    <submittedName>
        <fullName evidence="8">23S rRNA (Uracil(1939)-C(5))-methyltransferase RlmD</fullName>
        <ecNumber evidence="8">2.1.1.190</ecNumber>
    </submittedName>
</protein>
<dbReference type="GO" id="GO:0008168">
    <property type="term" value="F:methyltransferase activity"/>
    <property type="evidence" value="ECO:0007669"/>
    <property type="project" value="UniProtKB-KW"/>
</dbReference>
<feature type="domain" description="TRAM" evidence="7">
    <location>
        <begin position="1"/>
        <end position="58"/>
    </location>
</feature>
<dbReference type="Pfam" id="PF01938">
    <property type="entry name" value="TRAM"/>
    <property type="match status" value="1"/>
</dbReference>
<dbReference type="EMBL" id="JBHSAF010000002">
    <property type="protein sequence ID" value="MFC3912749.1"/>
    <property type="molecule type" value="Genomic_DNA"/>
</dbReference>
<dbReference type="EC" id="2.1.1.190" evidence="8"/>
<dbReference type="PROSITE" id="PS50926">
    <property type="entry name" value="TRAM"/>
    <property type="match status" value="1"/>
</dbReference>
<evidence type="ECO:0000313" key="9">
    <source>
        <dbReference type="Proteomes" id="UP001595692"/>
    </source>
</evidence>
<dbReference type="CDD" id="cd02440">
    <property type="entry name" value="AdoMet_MTases"/>
    <property type="match status" value="1"/>
</dbReference>
<evidence type="ECO:0000256" key="3">
    <source>
        <dbReference type="ARBA" id="ARBA00022691"/>
    </source>
</evidence>
<evidence type="ECO:0000256" key="5">
    <source>
        <dbReference type="PROSITE-ProRule" id="PRU01024"/>
    </source>
</evidence>
<dbReference type="Proteomes" id="UP001595692">
    <property type="component" value="Unassembled WGS sequence"/>
</dbReference>
<evidence type="ECO:0000256" key="1">
    <source>
        <dbReference type="ARBA" id="ARBA00022603"/>
    </source>
</evidence>
<dbReference type="Gene3D" id="3.40.50.150">
    <property type="entry name" value="Vaccinia Virus protein VP39"/>
    <property type="match status" value="1"/>
</dbReference>
<keyword evidence="2 5" id="KW-0808">Transferase</keyword>
<dbReference type="InterPro" id="IPR030391">
    <property type="entry name" value="MeTrfase_TrmA_CS"/>
</dbReference>
<keyword evidence="9" id="KW-1185">Reference proteome</keyword>
<dbReference type="SUPFAM" id="SSF50249">
    <property type="entry name" value="Nucleic acid-binding proteins"/>
    <property type="match status" value="1"/>
</dbReference>
<dbReference type="PANTHER" id="PTHR11061">
    <property type="entry name" value="RNA M5U METHYLTRANSFERASE"/>
    <property type="match status" value="1"/>
</dbReference>
<dbReference type="RefSeq" id="WP_377150902.1">
    <property type="nucleotide sequence ID" value="NZ_JBHSAF010000002.1"/>
</dbReference>
<accession>A0ABV8CKS2</accession>
<dbReference type="SUPFAM" id="SSF53335">
    <property type="entry name" value="S-adenosyl-L-methionine-dependent methyltransferases"/>
    <property type="match status" value="1"/>
</dbReference>
<dbReference type="InterPro" id="IPR029063">
    <property type="entry name" value="SAM-dependent_MTases_sf"/>
</dbReference>
<feature type="binding site" evidence="5">
    <location>
        <position position="328"/>
    </location>
    <ligand>
        <name>S-adenosyl-L-methionine</name>
        <dbReference type="ChEBI" id="CHEBI:59789"/>
    </ligand>
</feature>
<evidence type="ECO:0000256" key="2">
    <source>
        <dbReference type="ARBA" id="ARBA00022679"/>
    </source>
</evidence>
<feature type="binding site" evidence="5">
    <location>
        <position position="278"/>
    </location>
    <ligand>
        <name>S-adenosyl-L-methionine</name>
        <dbReference type="ChEBI" id="CHEBI:59789"/>
    </ligand>
</feature>
<dbReference type="InterPro" id="IPR010280">
    <property type="entry name" value="U5_MeTrfase_fam"/>
</dbReference>
<dbReference type="PROSITE" id="PS01231">
    <property type="entry name" value="TRMA_2"/>
    <property type="match status" value="1"/>
</dbReference>
<dbReference type="NCBIfam" id="TIGR00479">
    <property type="entry name" value="rumA"/>
    <property type="match status" value="1"/>
</dbReference>
<feature type="binding site" evidence="5">
    <location>
        <position position="376"/>
    </location>
    <ligand>
        <name>S-adenosyl-L-methionine</name>
        <dbReference type="ChEBI" id="CHEBI:59789"/>
    </ligand>
</feature>
<sequence length="447" mass="48579">MSLNDAVTVTITDLTDKGDGIGQLDGRTLYVSGALPGEQVQVRLHGVKPKYAQGELLAVLQPSPDRVANFCSHDECGGCQIGILDYAAQLRLKRQRVQQALAAKGLSAEVAACLGMEEPYAYRNKALYAVQATANGAELGFFRKQSHALVRCDDCGIQPALTAELVATVRDWLQTHDIAGYDEAAHSGTLRYLMLRDGRLSGQWQLVLVTLGETLPEVADLLARLARFPQLHSVVQNINPQRGNRILGFSNRVLLGEEGIHDTLCGLDFYLTPLAFYQINPPQTSVLYQQALAACGLGGDETVFDIYCGIGTISLCLARQARRVVGIELVPEAIDAARANAERNGLDNTEFHAGAAEAVVPALYAAGYRADVVVVDPPRKGCERIVLETMLQMAPRTLVYVSCDPDSLARDLAYLTAHGYGLQSVQPVDMFPHTLHVESVACLHRWE</sequence>
<dbReference type="Gene3D" id="2.40.50.1070">
    <property type="match status" value="1"/>
</dbReference>
<keyword evidence="4" id="KW-0411">Iron-sulfur</keyword>
<name>A0ABV8CKS2_9GAMM</name>
<proteinExistence type="inferred from homology"/>
<organism evidence="8 9">
    <name type="scientific">Pseudaeromonas sharmana</name>
    <dbReference type="NCBI Taxonomy" id="328412"/>
    <lineage>
        <taxon>Bacteria</taxon>
        <taxon>Pseudomonadati</taxon>
        <taxon>Pseudomonadota</taxon>
        <taxon>Gammaproteobacteria</taxon>
        <taxon>Aeromonadales</taxon>
        <taxon>Aeromonadaceae</taxon>
        <taxon>Pseudaeromonas</taxon>
    </lineage>
</organism>
<comment type="caution">
    <text evidence="8">The sequence shown here is derived from an EMBL/GenBank/DDBJ whole genome shotgun (WGS) entry which is preliminary data.</text>
</comment>
<dbReference type="InterPro" id="IPR012340">
    <property type="entry name" value="NA-bd_OB-fold"/>
</dbReference>
<gene>
    <name evidence="8" type="primary">rlmD</name>
    <name evidence="8" type="ORF">ACFOSS_04585</name>
</gene>
<reference evidence="9" key="1">
    <citation type="journal article" date="2019" name="Int. J. Syst. Evol. Microbiol.">
        <title>The Global Catalogue of Microorganisms (GCM) 10K type strain sequencing project: providing services to taxonomists for standard genome sequencing and annotation.</title>
        <authorList>
            <consortium name="The Broad Institute Genomics Platform"/>
            <consortium name="The Broad Institute Genome Sequencing Center for Infectious Disease"/>
            <person name="Wu L."/>
            <person name="Ma J."/>
        </authorList>
    </citation>
    <scope>NUCLEOTIDE SEQUENCE [LARGE SCALE GENOMIC DNA]</scope>
    <source>
        <strain evidence="9">CCUG 54939</strain>
    </source>
</reference>
<dbReference type="InterPro" id="IPR002792">
    <property type="entry name" value="TRAM_dom"/>
</dbReference>
<evidence type="ECO:0000256" key="4">
    <source>
        <dbReference type="ARBA" id="ARBA00023014"/>
    </source>
</evidence>
<dbReference type="PROSITE" id="PS51687">
    <property type="entry name" value="SAM_MT_RNA_M5U"/>
    <property type="match status" value="1"/>
</dbReference>
<feature type="active site" description="Nucleophile" evidence="5">
    <location>
        <position position="403"/>
    </location>
</feature>
<dbReference type="Pfam" id="PF05958">
    <property type="entry name" value="tRNA_U5-meth_tr"/>
    <property type="match status" value="1"/>
</dbReference>
<keyword evidence="4" id="KW-0479">Metal-binding</keyword>
<keyword evidence="1 5" id="KW-0489">Methyltransferase</keyword>
<dbReference type="GO" id="GO:0032259">
    <property type="term" value="P:methylation"/>
    <property type="evidence" value="ECO:0007669"/>
    <property type="project" value="UniProtKB-KW"/>
</dbReference>
<dbReference type="PANTHER" id="PTHR11061:SF30">
    <property type="entry name" value="TRNA (URACIL(54)-C(5))-METHYLTRANSFERASE"/>
    <property type="match status" value="1"/>
</dbReference>
<dbReference type="Gene3D" id="2.40.50.140">
    <property type="entry name" value="Nucleic acid-binding proteins"/>
    <property type="match status" value="1"/>
</dbReference>
<dbReference type="InterPro" id="IPR030390">
    <property type="entry name" value="MeTrfase_TrmA_AS"/>
</dbReference>
<dbReference type="PROSITE" id="PS01230">
    <property type="entry name" value="TRMA_1"/>
    <property type="match status" value="1"/>
</dbReference>
<keyword evidence="4" id="KW-0408">Iron</keyword>
<comment type="similarity">
    <text evidence="5">Belongs to the class I-like SAM-binding methyltransferase superfamily. RNA M5U methyltransferase family.</text>
</comment>